<evidence type="ECO:0008006" key="5">
    <source>
        <dbReference type="Google" id="ProtNLM"/>
    </source>
</evidence>
<proteinExistence type="predicted"/>
<dbReference type="HOGENOM" id="CLU_160453_0_0_5"/>
<sequence length="128" mass="13899">MLSHLKSPGKTTMQPLIHRGSGLSQSDYDLKGHIMSKSSSPYVRRLLWIVACFVGGFALLCVSGWALVVNGSTQDSAMVTVLRWLPVATGAITVAAGFFLLFLPVPEDPEDFFLPDDTDGELERTDGK</sequence>
<accession>C7JJA8</accession>
<dbReference type="EMBL" id="AP011124">
    <property type="protein sequence ID" value="BAI01182.1"/>
    <property type="molecule type" value="Genomic_DNA"/>
</dbReference>
<evidence type="ECO:0000256" key="1">
    <source>
        <dbReference type="SAM" id="MobiDB-lite"/>
    </source>
</evidence>
<evidence type="ECO:0000256" key="2">
    <source>
        <dbReference type="SAM" id="Phobius"/>
    </source>
</evidence>
<reference evidence="3 4" key="1">
    <citation type="journal article" date="2009" name="Nucleic Acids Res.">
        <title>Whole-genome analyses reveal genetic instability of Acetobacter pasteurianus.</title>
        <authorList>
            <person name="Azuma Y."/>
            <person name="Hosoyama A."/>
            <person name="Matsutani M."/>
            <person name="Furuya N."/>
            <person name="Horikawa H."/>
            <person name="Harada T."/>
            <person name="Hirakawa H."/>
            <person name="Kuhara S."/>
            <person name="Matsushita K."/>
            <person name="Fujita N."/>
            <person name="Shirai M."/>
        </authorList>
    </citation>
    <scope>NUCLEOTIDE SEQUENCE [LARGE SCALE GENOMIC DNA]</scope>
    <source>
        <strain evidence="4">NBRC 105184 / IFO 3283-01</strain>
        <plasmid evidence="3">pAPA01-030</plasmid>
    </source>
</reference>
<feature type="transmembrane region" description="Helical" evidence="2">
    <location>
        <begin position="81"/>
        <end position="103"/>
    </location>
</feature>
<feature type="region of interest" description="Disordered" evidence="1">
    <location>
        <begin position="1"/>
        <end position="20"/>
    </location>
</feature>
<name>C7JJA8_ACEP3</name>
<dbReference type="Proteomes" id="UP000000948">
    <property type="component" value="Plasmid pAPA01-030"/>
</dbReference>
<evidence type="ECO:0000313" key="4">
    <source>
        <dbReference type="Proteomes" id="UP000000948"/>
    </source>
</evidence>
<organism evidence="3 4">
    <name type="scientific">Acetobacter pasteurianus (strain NBRC 105184 / IFO 3283-01)</name>
    <dbReference type="NCBI Taxonomy" id="634452"/>
    <lineage>
        <taxon>Bacteria</taxon>
        <taxon>Pseudomonadati</taxon>
        <taxon>Pseudomonadota</taxon>
        <taxon>Alphaproteobacteria</taxon>
        <taxon>Acetobacterales</taxon>
        <taxon>Acetobacteraceae</taxon>
        <taxon>Acetobacter</taxon>
    </lineage>
</organism>
<dbReference type="AlphaFoldDB" id="C7JJA8"/>
<keyword evidence="2" id="KW-0472">Membrane</keyword>
<dbReference type="KEGG" id="apt:APA01_43950"/>
<keyword evidence="2" id="KW-1133">Transmembrane helix</keyword>
<keyword evidence="3" id="KW-0614">Plasmid</keyword>
<geneLocation type="plasmid" evidence="3 4">
    <name>pAPA01-030</name>
</geneLocation>
<gene>
    <name evidence="3" type="ordered locus">APA01_43950</name>
</gene>
<keyword evidence="2" id="KW-0812">Transmembrane</keyword>
<protein>
    <recommendedName>
        <fullName evidence="5">Transmembrane protein</fullName>
    </recommendedName>
</protein>
<evidence type="ECO:0000313" key="3">
    <source>
        <dbReference type="EMBL" id="BAI01182.1"/>
    </source>
</evidence>
<feature type="transmembrane region" description="Helical" evidence="2">
    <location>
        <begin position="46"/>
        <end position="69"/>
    </location>
</feature>